<dbReference type="AlphaFoldDB" id="A0A1J1IS52"/>
<dbReference type="Proteomes" id="UP000183832">
    <property type="component" value="Unassembled WGS sequence"/>
</dbReference>
<evidence type="ECO:0000313" key="1">
    <source>
        <dbReference type="EMBL" id="CRL01353.1"/>
    </source>
</evidence>
<keyword evidence="2" id="KW-1185">Reference proteome</keyword>
<dbReference type="EMBL" id="CVRI01000055">
    <property type="protein sequence ID" value="CRL01353.1"/>
    <property type="molecule type" value="Genomic_DNA"/>
</dbReference>
<gene>
    <name evidence="1" type="ORF">CLUMA_CG014605</name>
</gene>
<reference evidence="1 2" key="1">
    <citation type="submission" date="2015-04" db="EMBL/GenBank/DDBJ databases">
        <authorList>
            <person name="Syromyatnikov M.Y."/>
            <person name="Popov V.N."/>
        </authorList>
    </citation>
    <scope>NUCLEOTIDE SEQUENCE [LARGE SCALE GENOMIC DNA]</scope>
</reference>
<proteinExistence type="predicted"/>
<sequence length="79" mass="9101">MNWHKGRGQCVKMQELKRLADYDEEEIIKKIHLVLSSMSGIIKIILKLLKHALLCTSSAENEEAIVKLERKTFFTKGSE</sequence>
<name>A0A1J1IS52_9DIPT</name>
<protein>
    <submittedName>
        <fullName evidence="1">CLUMA_CG014605, isoform A</fullName>
    </submittedName>
</protein>
<accession>A0A1J1IS52</accession>
<organism evidence="1 2">
    <name type="scientific">Clunio marinus</name>
    <dbReference type="NCBI Taxonomy" id="568069"/>
    <lineage>
        <taxon>Eukaryota</taxon>
        <taxon>Metazoa</taxon>
        <taxon>Ecdysozoa</taxon>
        <taxon>Arthropoda</taxon>
        <taxon>Hexapoda</taxon>
        <taxon>Insecta</taxon>
        <taxon>Pterygota</taxon>
        <taxon>Neoptera</taxon>
        <taxon>Endopterygota</taxon>
        <taxon>Diptera</taxon>
        <taxon>Nematocera</taxon>
        <taxon>Chironomoidea</taxon>
        <taxon>Chironomidae</taxon>
        <taxon>Clunio</taxon>
    </lineage>
</organism>
<evidence type="ECO:0000313" key="2">
    <source>
        <dbReference type="Proteomes" id="UP000183832"/>
    </source>
</evidence>